<dbReference type="AlphaFoldDB" id="A0A914YTH7"/>
<feature type="repeat" description="ANK" evidence="3">
    <location>
        <begin position="206"/>
        <end position="238"/>
    </location>
</feature>
<dbReference type="InterPro" id="IPR036770">
    <property type="entry name" value="Ankyrin_rpt-contain_sf"/>
</dbReference>
<feature type="repeat" description="ANK" evidence="3">
    <location>
        <begin position="96"/>
        <end position="117"/>
    </location>
</feature>
<dbReference type="PROSITE" id="PS50088">
    <property type="entry name" value="ANK_REPEAT"/>
    <property type="match status" value="3"/>
</dbReference>
<feature type="repeat" description="ANK" evidence="3">
    <location>
        <begin position="276"/>
        <end position="303"/>
    </location>
</feature>
<dbReference type="Proteomes" id="UP000887577">
    <property type="component" value="Unplaced"/>
</dbReference>
<dbReference type="PANTHER" id="PTHR24198">
    <property type="entry name" value="ANKYRIN REPEAT AND PROTEIN KINASE DOMAIN-CONTAINING PROTEIN"/>
    <property type="match status" value="1"/>
</dbReference>
<protein>
    <submittedName>
        <fullName evidence="6">Uncharacterized protein</fullName>
    </submittedName>
</protein>
<feature type="compositionally biased region" description="Low complexity" evidence="4">
    <location>
        <begin position="481"/>
        <end position="495"/>
    </location>
</feature>
<evidence type="ECO:0000313" key="5">
    <source>
        <dbReference type="Proteomes" id="UP000887577"/>
    </source>
</evidence>
<feature type="region of interest" description="Disordered" evidence="4">
    <location>
        <begin position="411"/>
        <end position="499"/>
    </location>
</feature>
<feature type="compositionally biased region" description="Polar residues" evidence="4">
    <location>
        <begin position="510"/>
        <end position="524"/>
    </location>
</feature>
<feature type="region of interest" description="Disordered" evidence="4">
    <location>
        <begin position="324"/>
        <end position="359"/>
    </location>
</feature>
<evidence type="ECO:0000256" key="4">
    <source>
        <dbReference type="SAM" id="MobiDB-lite"/>
    </source>
</evidence>
<evidence type="ECO:0000313" key="6">
    <source>
        <dbReference type="WBParaSite" id="PSU_v2.g20743.t1"/>
    </source>
</evidence>
<evidence type="ECO:0000256" key="1">
    <source>
        <dbReference type="ARBA" id="ARBA00022737"/>
    </source>
</evidence>
<feature type="compositionally biased region" description="Polar residues" evidence="4">
    <location>
        <begin position="450"/>
        <end position="480"/>
    </location>
</feature>
<sequence length="614" mass="68989">MHGTIGEPVIKKFCAEEPYPQRVFTKLHEHAASDQAITDKQIRELSFCAIIKDPKNGQNCIHWAVESRNEKSDFYVIDDIKKLVSFGCPIDDVDDSGATALHLAVRKGRTEVAKYLLGKIDVNIQDDDGRTALFDAVSTKSVEMVKRILEVENVDVNSLAYINDTPLIQCCRIDDNNDMISIAKALLSHPNIQIDKTGNKSELKYSGKTAIHEAAACNSIQIMKLLINRGAIITVHDVHEQTPLFLAVQSNQIEAVQFLINQLRANKAEINSSNDCGETPLQIALTKGFTEIAELLRNSGAQMPIPPCFQVFPSREHLKFPKMKSLSAAPRQASKKSVPTQENTKKPKINKKRKSDNIDPPQIYQQKLSHNNPLAQQQLMGCYPLNNPMLQMPSYASDYQMPPQMMQYQITQPPNQQQHQQQHQQQYHPEYYHQQQQQQNPSSSHFPQQCSSTSPHISSGDSAYGSPNSYQNSLTNTSGLSDTSSFASPPSSYDTGIWPNTSPNITTILNNSNTVTPTQPSSYIQAPPKQDYSRNDIYHSAAVPDTQQYPPQNWGHPQNYSNYGSSTTLQYYPTFSQPQIYYQNYQRPPHIPYPEANQSMMHRSASFAAFPSQN</sequence>
<dbReference type="PANTHER" id="PTHR24198:SF165">
    <property type="entry name" value="ANKYRIN REPEAT-CONTAINING PROTEIN-RELATED"/>
    <property type="match status" value="1"/>
</dbReference>
<accession>A0A914YTH7</accession>
<keyword evidence="2 3" id="KW-0040">ANK repeat</keyword>
<dbReference type="InterPro" id="IPR002110">
    <property type="entry name" value="Ankyrin_rpt"/>
</dbReference>
<dbReference type="Gene3D" id="1.25.40.20">
    <property type="entry name" value="Ankyrin repeat-containing domain"/>
    <property type="match status" value="1"/>
</dbReference>
<feature type="region of interest" description="Disordered" evidence="4">
    <location>
        <begin position="510"/>
        <end position="529"/>
    </location>
</feature>
<name>A0A914YTH7_9BILA</name>
<dbReference type="Pfam" id="PF12796">
    <property type="entry name" value="Ank_2"/>
    <property type="match status" value="2"/>
</dbReference>
<organism evidence="5 6">
    <name type="scientific">Panagrolaimus superbus</name>
    <dbReference type="NCBI Taxonomy" id="310955"/>
    <lineage>
        <taxon>Eukaryota</taxon>
        <taxon>Metazoa</taxon>
        <taxon>Ecdysozoa</taxon>
        <taxon>Nematoda</taxon>
        <taxon>Chromadorea</taxon>
        <taxon>Rhabditida</taxon>
        <taxon>Tylenchina</taxon>
        <taxon>Panagrolaimomorpha</taxon>
        <taxon>Panagrolaimoidea</taxon>
        <taxon>Panagrolaimidae</taxon>
        <taxon>Panagrolaimus</taxon>
    </lineage>
</organism>
<reference evidence="6" key="1">
    <citation type="submission" date="2022-11" db="UniProtKB">
        <authorList>
            <consortium name="WormBaseParasite"/>
        </authorList>
    </citation>
    <scope>IDENTIFICATION</scope>
</reference>
<dbReference type="SUPFAM" id="SSF48403">
    <property type="entry name" value="Ankyrin repeat"/>
    <property type="match status" value="1"/>
</dbReference>
<dbReference type="PRINTS" id="PR01415">
    <property type="entry name" value="ANKYRIN"/>
</dbReference>
<dbReference type="SMART" id="SM00248">
    <property type="entry name" value="ANK"/>
    <property type="match status" value="7"/>
</dbReference>
<evidence type="ECO:0000256" key="3">
    <source>
        <dbReference type="PROSITE-ProRule" id="PRU00023"/>
    </source>
</evidence>
<dbReference type="PROSITE" id="PS50297">
    <property type="entry name" value="ANK_REP_REGION"/>
    <property type="match status" value="3"/>
</dbReference>
<keyword evidence="1" id="KW-0677">Repeat</keyword>
<feature type="compositionally biased region" description="Low complexity" evidence="4">
    <location>
        <begin position="411"/>
        <end position="449"/>
    </location>
</feature>
<keyword evidence="5" id="KW-1185">Reference proteome</keyword>
<proteinExistence type="predicted"/>
<dbReference type="WBParaSite" id="PSU_v2.g20743.t1">
    <property type="protein sequence ID" value="PSU_v2.g20743.t1"/>
    <property type="gene ID" value="PSU_v2.g20743"/>
</dbReference>
<evidence type="ECO:0000256" key="2">
    <source>
        <dbReference type="ARBA" id="ARBA00023043"/>
    </source>
</evidence>